<dbReference type="InterPro" id="IPR013098">
    <property type="entry name" value="Ig_I-set"/>
</dbReference>
<dbReference type="SMART" id="SM00408">
    <property type="entry name" value="IGc2"/>
    <property type="match status" value="1"/>
</dbReference>
<name>A0ABU7ET68_9TELE</name>
<keyword evidence="6" id="KW-1185">Reference proteome</keyword>
<dbReference type="PANTHER" id="PTHR45080">
    <property type="entry name" value="CONTACTIN 5"/>
    <property type="match status" value="1"/>
</dbReference>
<dbReference type="SUPFAM" id="SSF48726">
    <property type="entry name" value="Immunoglobulin"/>
    <property type="match status" value="2"/>
</dbReference>
<evidence type="ECO:0000313" key="6">
    <source>
        <dbReference type="Proteomes" id="UP001352852"/>
    </source>
</evidence>
<feature type="compositionally biased region" description="Basic residues" evidence="3">
    <location>
        <begin position="97"/>
        <end position="107"/>
    </location>
</feature>
<keyword evidence="1" id="KW-0732">Signal</keyword>
<feature type="region of interest" description="Disordered" evidence="3">
    <location>
        <begin position="65"/>
        <end position="107"/>
    </location>
</feature>
<proteinExistence type="predicted"/>
<dbReference type="InterPro" id="IPR036179">
    <property type="entry name" value="Ig-like_dom_sf"/>
</dbReference>
<sequence>MSLVLPHKLRLLPPSEVTFYVPRTRLSIRRLGRSPPSSAAQSSLHRSFVVPPAGGGPTGGWLRVSRSGLAQPGPARSNPGTDSLTSPDPKPGSRVGPRLRRTGGHHMPRFYGSHEVVTFSEFCDLDCEVWIENLFEPLRFLCCFISMMTDVRLSTATPSVCEVTASPAGSGLQSNEPPAFILPPRNVRVSLGGDARLEGKVRGHPEPQVTWCRDGKAVIGGERYTVERGGRGNFSLSVGGVTEEDLGCYTCQATNQAGSRQVTVEILLEENYGKKYFLPSWKGSGSHSLIPAPETRTSIWSKSPPKFISKPTRVFVRLGQNGKFSTKTTGRPQPQVTWYKVGGA</sequence>
<dbReference type="Pfam" id="PF07679">
    <property type="entry name" value="I-set"/>
    <property type="match status" value="2"/>
</dbReference>
<evidence type="ECO:0000256" key="2">
    <source>
        <dbReference type="ARBA" id="ARBA00023157"/>
    </source>
</evidence>
<dbReference type="Proteomes" id="UP001352852">
    <property type="component" value="Unassembled WGS sequence"/>
</dbReference>
<reference evidence="5 6" key="1">
    <citation type="submission" date="2021-06" db="EMBL/GenBank/DDBJ databases">
        <authorList>
            <person name="Palmer J.M."/>
        </authorList>
    </citation>
    <scope>NUCLEOTIDE SEQUENCE [LARGE SCALE GENOMIC DNA]</scope>
    <source>
        <strain evidence="5 6">CL_MEX2019</strain>
        <tissue evidence="5">Muscle</tissue>
    </source>
</reference>
<protein>
    <recommendedName>
        <fullName evidence="4">Ig-like domain-containing protein</fullName>
    </recommendedName>
</protein>
<feature type="domain" description="Ig-like" evidence="4">
    <location>
        <begin position="178"/>
        <end position="263"/>
    </location>
</feature>
<evidence type="ECO:0000256" key="3">
    <source>
        <dbReference type="SAM" id="MobiDB-lite"/>
    </source>
</evidence>
<accession>A0ABU7ET68</accession>
<dbReference type="EMBL" id="JAHUTJ010066293">
    <property type="protein sequence ID" value="MED6290231.1"/>
    <property type="molecule type" value="Genomic_DNA"/>
</dbReference>
<dbReference type="InterPro" id="IPR013783">
    <property type="entry name" value="Ig-like_fold"/>
</dbReference>
<feature type="domain" description="Ig-like" evidence="4">
    <location>
        <begin position="305"/>
        <end position="344"/>
    </location>
</feature>
<evidence type="ECO:0000256" key="1">
    <source>
        <dbReference type="ARBA" id="ARBA00022729"/>
    </source>
</evidence>
<evidence type="ECO:0000259" key="4">
    <source>
        <dbReference type="PROSITE" id="PS50835"/>
    </source>
</evidence>
<dbReference type="Gene3D" id="2.60.40.10">
    <property type="entry name" value="Immunoglobulins"/>
    <property type="match status" value="2"/>
</dbReference>
<dbReference type="InterPro" id="IPR007110">
    <property type="entry name" value="Ig-like_dom"/>
</dbReference>
<gene>
    <name evidence="5" type="ORF">CHARACLAT_010982</name>
</gene>
<dbReference type="PROSITE" id="PS50835">
    <property type="entry name" value="IG_LIKE"/>
    <property type="match status" value="2"/>
</dbReference>
<dbReference type="InterPro" id="IPR003598">
    <property type="entry name" value="Ig_sub2"/>
</dbReference>
<dbReference type="InterPro" id="IPR050958">
    <property type="entry name" value="Cell_Adh-Cytoskel_Orgn"/>
</dbReference>
<organism evidence="5 6">
    <name type="scientific">Characodon lateralis</name>
    <dbReference type="NCBI Taxonomy" id="208331"/>
    <lineage>
        <taxon>Eukaryota</taxon>
        <taxon>Metazoa</taxon>
        <taxon>Chordata</taxon>
        <taxon>Craniata</taxon>
        <taxon>Vertebrata</taxon>
        <taxon>Euteleostomi</taxon>
        <taxon>Actinopterygii</taxon>
        <taxon>Neopterygii</taxon>
        <taxon>Teleostei</taxon>
        <taxon>Neoteleostei</taxon>
        <taxon>Acanthomorphata</taxon>
        <taxon>Ovalentaria</taxon>
        <taxon>Atherinomorphae</taxon>
        <taxon>Cyprinodontiformes</taxon>
        <taxon>Goodeidae</taxon>
        <taxon>Characodon</taxon>
    </lineage>
</organism>
<dbReference type="SMART" id="SM00409">
    <property type="entry name" value="IG"/>
    <property type="match status" value="1"/>
</dbReference>
<evidence type="ECO:0000313" key="5">
    <source>
        <dbReference type="EMBL" id="MED6290231.1"/>
    </source>
</evidence>
<dbReference type="PANTHER" id="PTHR45080:SF8">
    <property type="entry name" value="IG-LIKE DOMAIN-CONTAINING PROTEIN"/>
    <property type="match status" value="1"/>
</dbReference>
<keyword evidence="2" id="KW-1015">Disulfide bond</keyword>
<comment type="caution">
    <text evidence="5">The sequence shown here is derived from an EMBL/GenBank/DDBJ whole genome shotgun (WGS) entry which is preliminary data.</text>
</comment>
<dbReference type="InterPro" id="IPR003599">
    <property type="entry name" value="Ig_sub"/>
</dbReference>